<evidence type="ECO:0000259" key="1">
    <source>
        <dbReference type="Pfam" id="PF00149"/>
    </source>
</evidence>
<sequence>MTSSLYVIGDIHGEITMLETALDRIATDGGTDAPMISLGDLVDRGPGSSAVIETLLQGKAAGRDWTVLKGNHDRMFQRFLEDGRVHDPRVVSGVDWLNPRLGGDKTLNAYGVDTDPARPVTHMLQDARAAVPAAHLAFLRDMPLFHQAQGMLFVHAGIVPGVPLADQAEDDLLWIRGPFLDHTEAHPWLVVHGHTALEAAAHCGNRINLDSGAGYGRPLTVAVFEAGEVWTLEPDGRRRLGP</sequence>
<reference evidence="3" key="1">
    <citation type="journal article" date="2019" name="Int. J. Syst. Evol. Microbiol.">
        <title>The Global Catalogue of Microorganisms (GCM) 10K type strain sequencing project: providing services to taxonomists for standard genome sequencing and annotation.</title>
        <authorList>
            <consortium name="The Broad Institute Genomics Platform"/>
            <consortium name="The Broad Institute Genome Sequencing Center for Infectious Disease"/>
            <person name="Wu L."/>
            <person name="Ma J."/>
        </authorList>
    </citation>
    <scope>NUCLEOTIDE SEQUENCE [LARGE SCALE GENOMIC DNA]</scope>
    <source>
        <strain evidence="3">CCUG 55328</strain>
    </source>
</reference>
<proteinExistence type="predicted"/>
<protein>
    <submittedName>
        <fullName evidence="2">Metallophosphoesterase</fullName>
    </submittedName>
</protein>
<dbReference type="RefSeq" id="WP_380793198.1">
    <property type="nucleotide sequence ID" value="NZ_JBHTKR010000005.1"/>
</dbReference>
<comment type="caution">
    <text evidence="2">The sequence shown here is derived from an EMBL/GenBank/DDBJ whole genome shotgun (WGS) entry which is preliminary data.</text>
</comment>
<dbReference type="Pfam" id="PF00149">
    <property type="entry name" value="Metallophos"/>
    <property type="match status" value="1"/>
</dbReference>
<dbReference type="SUPFAM" id="SSF56300">
    <property type="entry name" value="Metallo-dependent phosphatases"/>
    <property type="match status" value="1"/>
</dbReference>
<evidence type="ECO:0000313" key="2">
    <source>
        <dbReference type="EMBL" id="MFD1195870.1"/>
    </source>
</evidence>
<accession>A0ABW3TFC0</accession>
<evidence type="ECO:0000313" key="3">
    <source>
        <dbReference type="Proteomes" id="UP001597151"/>
    </source>
</evidence>
<gene>
    <name evidence="2" type="ORF">ACFQ3C_14445</name>
</gene>
<dbReference type="InterPro" id="IPR004843">
    <property type="entry name" value="Calcineurin-like_PHP"/>
</dbReference>
<dbReference type="Gene3D" id="3.60.21.10">
    <property type="match status" value="1"/>
</dbReference>
<dbReference type="InterPro" id="IPR050126">
    <property type="entry name" value="Ap4A_hydrolase"/>
</dbReference>
<feature type="domain" description="Calcineurin-like phosphoesterase" evidence="1">
    <location>
        <begin position="5"/>
        <end position="198"/>
    </location>
</feature>
<organism evidence="2 3">
    <name type="scientific">Seohaeicola saemankumensis</name>
    <dbReference type="NCBI Taxonomy" id="481181"/>
    <lineage>
        <taxon>Bacteria</taxon>
        <taxon>Pseudomonadati</taxon>
        <taxon>Pseudomonadota</taxon>
        <taxon>Alphaproteobacteria</taxon>
        <taxon>Rhodobacterales</taxon>
        <taxon>Roseobacteraceae</taxon>
        <taxon>Seohaeicola</taxon>
    </lineage>
</organism>
<keyword evidence="3" id="KW-1185">Reference proteome</keyword>
<dbReference type="InterPro" id="IPR029052">
    <property type="entry name" value="Metallo-depent_PP-like"/>
</dbReference>
<dbReference type="EMBL" id="JBHTKR010000005">
    <property type="protein sequence ID" value="MFD1195870.1"/>
    <property type="molecule type" value="Genomic_DNA"/>
</dbReference>
<dbReference type="PANTHER" id="PTHR42850:SF4">
    <property type="entry name" value="ZINC-DEPENDENT ENDOPOLYPHOSPHATASE"/>
    <property type="match status" value="1"/>
</dbReference>
<dbReference type="Proteomes" id="UP001597151">
    <property type="component" value="Unassembled WGS sequence"/>
</dbReference>
<name>A0ABW3TFC0_9RHOB</name>
<dbReference type="PANTHER" id="PTHR42850">
    <property type="entry name" value="METALLOPHOSPHOESTERASE"/>
    <property type="match status" value="1"/>
</dbReference>